<feature type="disulfide bond" evidence="7 10">
    <location>
        <begin position="359"/>
        <end position="377"/>
    </location>
</feature>
<dbReference type="EC" id="3.4.-.-" evidence="11"/>
<keyword evidence="11" id="KW-0482">Metalloprotease</keyword>
<evidence type="ECO:0000256" key="9">
    <source>
        <dbReference type="PIRSR" id="PIRSR601548-9"/>
    </source>
</evidence>
<feature type="binding site" evidence="8">
    <location>
        <position position="390"/>
    </location>
    <ligand>
        <name>Zn(2+)</name>
        <dbReference type="ChEBI" id="CHEBI:29105"/>
        <label>2</label>
        <note>catalytic</note>
    </ligand>
</feature>
<dbReference type="GO" id="GO:0046872">
    <property type="term" value="F:metal ion binding"/>
    <property type="evidence" value="ECO:0007669"/>
    <property type="project" value="UniProtKB-KW"/>
</dbReference>
<evidence type="ECO:0000313" key="14">
    <source>
        <dbReference type="EMBL" id="JAS33958.1"/>
    </source>
</evidence>
<gene>
    <name evidence="13" type="ORF">g.9906</name>
    <name evidence="14" type="ORF">g.9909</name>
</gene>
<proteinExistence type="inferred from homology"/>
<dbReference type="GO" id="GO:0005615">
    <property type="term" value="C:extracellular space"/>
    <property type="evidence" value="ECO:0007669"/>
    <property type="project" value="TreeGrafter"/>
</dbReference>
<evidence type="ECO:0000256" key="7">
    <source>
        <dbReference type="PIRSR" id="PIRSR601548-4"/>
    </source>
</evidence>
<protein>
    <recommendedName>
        <fullName evidence="11">Angiotensin-converting enzyme</fullName>
        <ecNumber evidence="11">3.4.-.-</ecNumber>
    </recommendedName>
</protein>
<feature type="binding site" evidence="8">
    <location>
        <position position="394"/>
    </location>
    <ligand>
        <name>Zn(2+)</name>
        <dbReference type="ChEBI" id="CHEBI:29105"/>
        <label>2</label>
        <note>catalytic</note>
    </ligand>
</feature>
<dbReference type="EMBL" id="GEDC01022213">
    <property type="protein sequence ID" value="JAS15085.1"/>
    <property type="molecule type" value="Transcribed_RNA"/>
</dbReference>
<dbReference type="CDD" id="cd06461">
    <property type="entry name" value="M2_ACE"/>
    <property type="match status" value="1"/>
</dbReference>
<evidence type="ECO:0000256" key="6">
    <source>
        <dbReference type="PIRSR" id="PIRSR601548-3"/>
    </source>
</evidence>
<keyword evidence="3 7" id="KW-1015">Disulfide bond</keyword>
<dbReference type="GO" id="GO:0008241">
    <property type="term" value="F:peptidyl-dipeptidase activity"/>
    <property type="evidence" value="ECO:0007669"/>
    <property type="project" value="InterPro"/>
</dbReference>
<dbReference type="PANTHER" id="PTHR10514">
    <property type="entry name" value="ANGIOTENSIN-CONVERTING ENZYME"/>
    <property type="match status" value="1"/>
</dbReference>
<dbReference type="GO" id="GO:0006508">
    <property type="term" value="P:proteolysis"/>
    <property type="evidence" value="ECO:0007669"/>
    <property type="project" value="UniProtKB-KW"/>
</dbReference>
<evidence type="ECO:0000256" key="2">
    <source>
        <dbReference type="ARBA" id="ARBA00022729"/>
    </source>
</evidence>
<feature type="binding site" evidence="6">
    <location>
        <position position="390"/>
    </location>
    <ligand>
        <name>Zn(2+)</name>
        <dbReference type="ChEBI" id="CHEBI:29105"/>
        <label>1</label>
        <note>catalytic</note>
    </ligand>
</feature>
<evidence type="ECO:0000313" key="13">
    <source>
        <dbReference type="EMBL" id="JAS15085.1"/>
    </source>
</evidence>
<accession>A0A1B6E7P2</accession>
<name>A0A1B6E7P2_9HEMI</name>
<keyword evidence="6 11" id="KW-0862">Zinc</keyword>
<feature type="signal peptide" evidence="12">
    <location>
        <begin position="1"/>
        <end position="18"/>
    </location>
</feature>
<organism evidence="14">
    <name type="scientific">Clastoptera arizonana</name>
    <name type="common">Arizona spittle bug</name>
    <dbReference type="NCBI Taxonomy" id="38151"/>
    <lineage>
        <taxon>Eukaryota</taxon>
        <taxon>Metazoa</taxon>
        <taxon>Ecdysozoa</taxon>
        <taxon>Arthropoda</taxon>
        <taxon>Hexapoda</taxon>
        <taxon>Insecta</taxon>
        <taxon>Pterygota</taxon>
        <taxon>Neoptera</taxon>
        <taxon>Paraneoptera</taxon>
        <taxon>Hemiptera</taxon>
        <taxon>Auchenorrhyncha</taxon>
        <taxon>Cercopoidea</taxon>
        <taxon>Clastopteridae</taxon>
        <taxon>Clastoptera</taxon>
    </lineage>
</organism>
<evidence type="ECO:0000256" key="3">
    <source>
        <dbReference type="ARBA" id="ARBA00023157"/>
    </source>
</evidence>
<feature type="binding site" evidence="6">
    <location>
        <position position="394"/>
    </location>
    <ligand>
        <name>Zn(2+)</name>
        <dbReference type="ChEBI" id="CHEBI:29105"/>
        <label>1</label>
        <note>catalytic</note>
    </ligand>
</feature>
<keyword evidence="6 11" id="KW-0479">Metal-binding</keyword>
<dbReference type="PROSITE" id="PS52011">
    <property type="entry name" value="PEPTIDASE_M2"/>
    <property type="match status" value="1"/>
</dbReference>
<evidence type="ECO:0000256" key="12">
    <source>
        <dbReference type="SAM" id="SignalP"/>
    </source>
</evidence>
<dbReference type="PANTHER" id="PTHR10514:SF44">
    <property type="entry name" value="ANGIOTENSIN-CONVERTING ENZYME-RELATED"/>
    <property type="match status" value="1"/>
</dbReference>
<comment type="caution">
    <text evidence="10">Lacks conserved residue(s) required for the propagation of feature annotation.</text>
</comment>
<dbReference type="Pfam" id="PF01401">
    <property type="entry name" value="Peptidase_M2"/>
    <property type="match status" value="1"/>
</dbReference>
<keyword evidence="11" id="KW-0378">Hydrolase</keyword>
<keyword evidence="11" id="KW-0645">Protease</keyword>
<evidence type="ECO:0000256" key="4">
    <source>
        <dbReference type="ARBA" id="ARBA00023180"/>
    </source>
</evidence>
<dbReference type="PRINTS" id="PR00791">
    <property type="entry name" value="PEPDIPTASEA"/>
</dbReference>
<evidence type="ECO:0000256" key="8">
    <source>
        <dbReference type="PIRSR" id="PIRSR601548-8"/>
    </source>
</evidence>
<feature type="disulfide bond" evidence="7">
    <location>
        <begin position="545"/>
        <end position="564"/>
    </location>
</feature>
<evidence type="ECO:0000256" key="5">
    <source>
        <dbReference type="PIRSR" id="PIRSR601548-2"/>
    </source>
</evidence>
<reference evidence="14" key="1">
    <citation type="submission" date="2015-12" db="EMBL/GenBank/DDBJ databases">
        <title>De novo transcriptome assembly of four potential Pierce s Disease insect vectors from Arizona vineyards.</title>
        <authorList>
            <person name="Tassone E.E."/>
        </authorList>
    </citation>
    <scope>NUCLEOTIDE SEQUENCE</scope>
</reference>
<keyword evidence="4 11" id="KW-0325">Glycoprotein</keyword>
<feature type="binding site" evidence="8">
    <location>
        <position position="418"/>
    </location>
    <ligand>
        <name>Zn(2+)</name>
        <dbReference type="ChEBI" id="CHEBI:29105"/>
        <label>2</label>
        <note>catalytic</note>
    </ligand>
</feature>
<comment type="similarity">
    <text evidence="1 10 11">Belongs to the peptidase M2 family.</text>
</comment>
<dbReference type="GO" id="GO:0005886">
    <property type="term" value="C:plasma membrane"/>
    <property type="evidence" value="ECO:0007669"/>
    <property type="project" value="TreeGrafter"/>
</dbReference>
<evidence type="ECO:0000256" key="11">
    <source>
        <dbReference type="RuleBase" id="RU361144"/>
    </source>
</evidence>
<evidence type="ECO:0000256" key="10">
    <source>
        <dbReference type="PROSITE-ProRule" id="PRU01355"/>
    </source>
</evidence>
<feature type="chain" id="PRO_5008581861" description="Angiotensin-converting enzyme" evidence="12">
    <location>
        <begin position="19"/>
        <end position="640"/>
    </location>
</feature>
<sequence>MFDSLVIVVAILIPCFIAVPEPSRFTEEEAKRYLEVACQEIAHVYNEVNRAEWEYSTSLSEGSFDYKMSVNTKLAEKRKQVWINLSKFPWKTFKDADLRRQCYLLSFPGQAILPKNDREKLEVAINYMEYLYGTATISHKENKNLTMFLEPDLTGKFKASKDIEELKYYWAKWHSKIGKKVNTIFTDYVHLSNQAARLNGFINNAEFWIHQYEEPATKFEKEMEHLWTQLEPLYKQLHAYVRKKLFEIHGNTILSRTGPIPAHLLAATPHTYVRATHTSFFYSGDITTQFWDNLYEITVPYKKKTTTDVTPQLIEQKYTPLKMFKISEEFFLSLNLSAMTKSFWINSIIEKPKHRKIICDSTAWDFCDGEDYRIKLCTKVEMGDLFAVHHEMGHIQYYMQYRHQPLPFRSAPNPGFQEAVGELISLSVMSLKHLRKIGLLQDQPDDPNVTINNLFRIALDRIAFLPYTYLIDLWRWGVFNNSITPDNYNENFWKLRLKYQGVGPSVTRYERDFDPGSEYSIISDLSYIRYFVGTILHFQFHRALCIAAGQYDPSNPTMYPLHDCDIYQSTKAGNLLRKMLQMGNSKHWSIALKIITGKSKLDAGPLLEYFQPLMKWLEVNNAETGELIGWHYGDRYMTAV</sequence>
<feature type="binding site" evidence="6">
    <location>
        <position position="418"/>
    </location>
    <ligand>
        <name>Zn(2+)</name>
        <dbReference type="ChEBI" id="CHEBI:29105"/>
        <label>1</label>
        <note>catalytic</note>
    </ligand>
</feature>
<dbReference type="EMBL" id="GEDC01003340">
    <property type="protein sequence ID" value="JAS33958.1"/>
    <property type="molecule type" value="Transcribed_RNA"/>
</dbReference>
<comment type="cofactor">
    <cofactor evidence="11">
        <name>Zn(2+)</name>
        <dbReference type="ChEBI" id="CHEBI:29105"/>
    </cofactor>
    <text evidence="11">Binds 1 zinc ion per subunit.</text>
</comment>
<feature type="binding site" evidence="5">
    <location>
        <position position="212"/>
    </location>
    <ligand>
        <name>chloride</name>
        <dbReference type="ChEBI" id="CHEBI:17996"/>
        <label>1</label>
    </ligand>
</feature>
<keyword evidence="11" id="KW-0121">Carboxypeptidase</keyword>
<dbReference type="SUPFAM" id="SSF55486">
    <property type="entry name" value="Metalloproteases ('zincins'), catalytic domain"/>
    <property type="match status" value="1"/>
</dbReference>
<feature type="binding site" evidence="5">
    <location>
        <position position="529"/>
    </location>
    <ligand>
        <name>chloride</name>
        <dbReference type="ChEBI" id="CHEBI:17996"/>
        <label>1</label>
    </ligand>
</feature>
<dbReference type="InterPro" id="IPR001548">
    <property type="entry name" value="Peptidase_M2"/>
</dbReference>
<feature type="active site" description="Proton acceptor 2" evidence="9">
    <location>
        <position position="391"/>
    </location>
</feature>
<evidence type="ECO:0000256" key="1">
    <source>
        <dbReference type="ARBA" id="ARBA00008139"/>
    </source>
</evidence>
<keyword evidence="2 12" id="KW-0732">Signal</keyword>
<dbReference type="AlphaFoldDB" id="A0A1B6E7P2"/>
<dbReference type="GO" id="GO:0004180">
    <property type="term" value="F:carboxypeptidase activity"/>
    <property type="evidence" value="ECO:0007669"/>
    <property type="project" value="UniProtKB-KW"/>
</dbReference>
<dbReference type="GO" id="GO:0008237">
    <property type="term" value="F:metallopeptidase activity"/>
    <property type="evidence" value="ECO:0007669"/>
    <property type="project" value="UniProtKB-KW"/>
</dbReference>